<gene>
    <name evidence="2" type="ORF">LAZ67_11002578</name>
</gene>
<dbReference type="InterPro" id="IPR000477">
    <property type="entry name" value="RT_dom"/>
</dbReference>
<reference evidence="2 3" key="1">
    <citation type="submission" date="2022-01" db="EMBL/GenBank/DDBJ databases">
        <title>A chromosomal length assembly of Cordylochernes scorpioides.</title>
        <authorList>
            <person name="Zeh D."/>
            <person name="Zeh J."/>
        </authorList>
    </citation>
    <scope>NUCLEOTIDE SEQUENCE [LARGE SCALE GENOMIC DNA]</scope>
    <source>
        <strain evidence="2">IN4F17</strain>
        <tissue evidence="2">Whole Body</tissue>
    </source>
</reference>
<feature type="domain" description="Reverse transcriptase" evidence="1">
    <location>
        <begin position="1"/>
        <end position="256"/>
    </location>
</feature>
<protein>
    <recommendedName>
        <fullName evidence="1">Reverse transcriptase domain-containing protein</fullName>
    </recommendedName>
</protein>
<sequence>MLPDHMEVSNSEHLRTVQLPLQVYTFSDIWLVGKTVGSSDLNSSVIIQDFKEGRNPNIFRRKKLYPTFTAYLIIHKPNIPLRPIVSYAGSPLYPLTKFLSSVISPFQKQLPHTVPNPIVAVEAIKTVQISNDSRMNLYTPQSRMMKHSWPSDHFLKSTRNSSSLSKEALIDLIKLCLDHSYFSFKDRFFRQIKGLPMGNPISSALANIFMNEIDEKIINSNQFKIILWLRYIDDIFCLTETNIESFLRFLNSLNLF</sequence>
<dbReference type="PANTHER" id="PTHR21301">
    <property type="entry name" value="REVERSE TRANSCRIPTASE"/>
    <property type="match status" value="1"/>
</dbReference>
<keyword evidence="3" id="KW-1185">Reference proteome</keyword>
<dbReference type="Pfam" id="PF00078">
    <property type="entry name" value="RVT_1"/>
    <property type="match status" value="1"/>
</dbReference>
<organism evidence="2 3">
    <name type="scientific">Cordylochernes scorpioides</name>
    <dbReference type="NCBI Taxonomy" id="51811"/>
    <lineage>
        <taxon>Eukaryota</taxon>
        <taxon>Metazoa</taxon>
        <taxon>Ecdysozoa</taxon>
        <taxon>Arthropoda</taxon>
        <taxon>Chelicerata</taxon>
        <taxon>Arachnida</taxon>
        <taxon>Pseudoscorpiones</taxon>
        <taxon>Cheliferoidea</taxon>
        <taxon>Chernetidae</taxon>
        <taxon>Cordylochernes</taxon>
    </lineage>
</organism>
<dbReference type="EMBL" id="CP092873">
    <property type="protein sequence ID" value="UYV74238.1"/>
    <property type="molecule type" value="Genomic_DNA"/>
</dbReference>
<proteinExistence type="predicted"/>
<accession>A0ABY6KZD7</accession>
<name>A0ABY6KZD7_9ARAC</name>
<evidence type="ECO:0000259" key="1">
    <source>
        <dbReference type="PROSITE" id="PS50878"/>
    </source>
</evidence>
<dbReference type="CDD" id="cd00304">
    <property type="entry name" value="RT_like"/>
    <property type="match status" value="1"/>
</dbReference>
<evidence type="ECO:0000313" key="2">
    <source>
        <dbReference type="EMBL" id="UYV74238.1"/>
    </source>
</evidence>
<dbReference type="InterPro" id="IPR043502">
    <property type="entry name" value="DNA/RNA_pol_sf"/>
</dbReference>
<evidence type="ECO:0000313" key="3">
    <source>
        <dbReference type="Proteomes" id="UP001235939"/>
    </source>
</evidence>
<dbReference type="PROSITE" id="PS50878">
    <property type="entry name" value="RT_POL"/>
    <property type="match status" value="1"/>
</dbReference>
<dbReference type="PANTHER" id="PTHR21301:SF10">
    <property type="entry name" value="REVERSE TRANSCRIPTASE DOMAIN-CONTAINING PROTEIN"/>
    <property type="match status" value="1"/>
</dbReference>
<dbReference type="Proteomes" id="UP001235939">
    <property type="component" value="Chromosome 11"/>
</dbReference>
<dbReference type="SUPFAM" id="SSF56672">
    <property type="entry name" value="DNA/RNA polymerases"/>
    <property type="match status" value="1"/>
</dbReference>